<dbReference type="InterPro" id="IPR000415">
    <property type="entry name" value="Nitroreductase-like"/>
</dbReference>
<organism evidence="7 8">
    <name type="scientific">Luteimonas marina</name>
    <dbReference type="NCBI Taxonomy" id="488485"/>
    <lineage>
        <taxon>Bacteria</taxon>
        <taxon>Pseudomonadati</taxon>
        <taxon>Pseudomonadota</taxon>
        <taxon>Gammaproteobacteria</taxon>
        <taxon>Lysobacterales</taxon>
        <taxon>Lysobacteraceae</taxon>
        <taxon>Luteimonas</taxon>
    </lineage>
</organism>
<comment type="cofactor">
    <cofactor evidence="1">
        <name>FMN</name>
        <dbReference type="ChEBI" id="CHEBI:58210"/>
    </cofactor>
</comment>
<protein>
    <submittedName>
        <fullName evidence="7">Nitroreductase family protein</fullName>
    </submittedName>
</protein>
<dbReference type="Pfam" id="PF00881">
    <property type="entry name" value="Nitroreductase"/>
    <property type="match status" value="1"/>
</dbReference>
<keyword evidence="8" id="KW-1185">Reference proteome</keyword>
<sequence length="319" mass="35770">MSRIKNKLHALFFWQSRAGEVLNKIYDLRIFYRNSFYKGFSSRESYEAFLTKQYHIVEKGLAMPVPRKNFGAEKIRVLVEVSEDYMTKYGQNDLLQTISSTLDSYLDANEDFETADPVLYTMIQRFVSSVSANGKGGTKLVTPVIFPEFDGFAKSRSSVRAFNNVEVENDLVATAVDTAKYAPSVCNRQGWKVHLYADKLQVSKLLSLQDGNGGFGQTINKLLIVTADSRCFTNLESNQIFIDGGLFSMNLLLALHSVGVGSCCLNLCVPYTREKKIKVAAGIGEFERPIMMIGIGHYDSQTRVATSCRKDSNQILQVH</sequence>
<proteinExistence type="inferred from homology"/>
<name>A0A5C5U4U9_9GAMM</name>
<dbReference type="SUPFAM" id="SSF55469">
    <property type="entry name" value="FMN-dependent nitroreductase-like"/>
    <property type="match status" value="1"/>
</dbReference>
<dbReference type="Gene3D" id="3.40.109.10">
    <property type="entry name" value="NADH Oxidase"/>
    <property type="match status" value="1"/>
</dbReference>
<keyword evidence="3" id="KW-0285">Flavoprotein</keyword>
<dbReference type="RefSeq" id="WP_146386472.1">
    <property type="nucleotide sequence ID" value="NZ_VOHK01000003.1"/>
</dbReference>
<evidence type="ECO:0000313" key="7">
    <source>
        <dbReference type="EMBL" id="TWT21087.1"/>
    </source>
</evidence>
<evidence type="ECO:0000256" key="3">
    <source>
        <dbReference type="ARBA" id="ARBA00022630"/>
    </source>
</evidence>
<reference evidence="7 8" key="1">
    <citation type="journal article" date="2008" name="Int. J. Syst. Evol. Microbiol.">
        <title>Luteimonas marina sp. nov., isolated from seawater.</title>
        <authorList>
            <person name="Baik K.S."/>
            <person name="Park S.C."/>
            <person name="Kim M.S."/>
            <person name="Kim E.M."/>
            <person name="Park C."/>
            <person name="Chun J."/>
            <person name="Seong C.N."/>
        </authorList>
    </citation>
    <scope>NUCLEOTIDE SEQUENCE [LARGE SCALE GENOMIC DNA]</scope>
    <source>
        <strain evidence="7 8">FR1330</strain>
    </source>
</reference>
<comment type="similarity">
    <text evidence="2">Belongs to the nitroreductase family.</text>
</comment>
<dbReference type="PANTHER" id="PTHR43673">
    <property type="entry name" value="NAD(P)H NITROREDUCTASE YDGI-RELATED"/>
    <property type="match status" value="1"/>
</dbReference>
<evidence type="ECO:0000256" key="4">
    <source>
        <dbReference type="ARBA" id="ARBA00022643"/>
    </source>
</evidence>
<keyword evidence="4" id="KW-0288">FMN</keyword>
<dbReference type="GO" id="GO:0016491">
    <property type="term" value="F:oxidoreductase activity"/>
    <property type="evidence" value="ECO:0007669"/>
    <property type="project" value="UniProtKB-KW"/>
</dbReference>
<evidence type="ECO:0000256" key="5">
    <source>
        <dbReference type="ARBA" id="ARBA00023002"/>
    </source>
</evidence>
<evidence type="ECO:0000259" key="6">
    <source>
        <dbReference type="Pfam" id="PF00881"/>
    </source>
</evidence>
<feature type="domain" description="Nitroreductase" evidence="6">
    <location>
        <begin position="154"/>
        <end position="199"/>
    </location>
</feature>
<gene>
    <name evidence="7" type="ORF">FQY83_06910</name>
</gene>
<comment type="caution">
    <text evidence="7">The sequence shown here is derived from an EMBL/GenBank/DDBJ whole genome shotgun (WGS) entry which is preliminary data.</text>
</comment>
<dbReference type="AlphaFoldDB" id="A0A5C5U4U9"/>
<accession>A0A5C5U4U9</accession>
<dbReference type="Proteomes" id="UP000319980">
    <property type="component" value="Unassembled WGS sequence"/>
</dbReference>
<keyword evidence="5" id="KW-0560">Oxidoreductase</keyword>
<evidence type="ECO:0000313" key="8">
    <source>
        <dbReference type="Proteomes" id="UP000319980"/>
    </source>
</evidence>
<dbReference type="EMBL" id="VOHK01000003">
    <property type="protein sequence ID" value="TWT21087.1"/>
    <property type="molecule type" value="Genomic_DNA"/>
</dbReference>
<evidence type="ECO:0000256" key="2">
    <source>
        <dbReference type="ARBA" id="ARBA00007118"/>
    </source>
</evidence>
<dbReference type="InterPro" id="IPR029479">
    <property type="entry name" value="Nitroreductase"/>
</dbReference>
<dbReference type="OrthoDB" id="9802510at2"/>
<dbReference type="PANTHER" id="PTHR43673:SF2">
    <property type="entry name" value="NITROREDUCTASE"/>
    <property type="match status" value="1"/>
</dbReference>
<evidence type="ECO:0000256" key="1">
    <source>
        <dbReference type="ARBA" id="ARBA00001917"/>
    </source>
</evidence>